<name>A0A4V2PPR9_9GAMM</name>
<keyword evidence="1" id="KW-0812">Transmembrane</keyword>
<reference evidence="4 5" key="1">
    <citation type="submission" date="2019-03" db="EMBL/GenBank/DDBJ databases">
        <title>Genomic Encyclopedia of Type Strains, Phase IV (KMG-IV): sequencing the most valuable type-strain genomes for metagenomic binning, comparative biology and taxonomic classification.</title>
        <authorList>
            <person name="Goeker M."/>
        </authorList>
    </citation>
    <scope>NUCLEOTIDE SEQUENCE [LARGE SCALE GENOMIC DNA]</scope>
    <source>
        <strain evidence="4 5">DSM 18577</strain>
    </source>
</reference>
<dbReference type="Pfam" id="PF04173">
    <property type="entry name" value="DoxD"/>
    <property type="match status" value="1"/>
</dbReference>
<evidence type="ECO:0000256" key="1">
    <source>
        <dbReference type="SAM" id="Phobius"/>
    </source>
</evidence>
<feature type="transmembrane region" description="Helical" evidence="1">
    <location>
        <begin position="87"/>
        <end position="108"/>
    </location>
</feature>
<dbReference type="Proteomes" id="UP000295565">
    <property type="component" value="Unassembled WGS sequence"/>
</dbReference>
<gene>
    <name evidence="4" type="ORF">EV690_2171</name>
</gene>
<keyword evidence="1" id="KW-0472">Membrane</keyword>
<feature type="domain" description="TQO small subunit DoxD" evidence="2">
    <location>
        <begin position="26"/>
        <end position="189"/>
    </location>
</feature>
<accession>A0A4V2PPR9</accession>
<dbReference type="RefSeq" id="WP_131912973.1">
    <property type="nucleotide sequence ID" value="NZ_OU594967.1"/>
</dbReference>
<protein>
    <submittedName>
        <fullName evidence="4">Thiosulfate dehydrogenase [quinone] large subunit</fullName>
    </submittedName>
</protein>
<evidence type="ECO:0000259" key="2">
    <source>
        <dbReference type="Pfam" id="PF04173"/>
    </source>
</evidence>
<feature type="transmembrane region" description="Helical" evidence="1">
    <location>
        <begin position="12"/>
        <end position="37"/>
    </location>
</feature>
<sequence length="353" mass="38334">MNTKSNNSLPDAIPAALWPLLGLASFAIRLVLGWTYWGGASRRLIYDQLKLDPSSHAYLANKLVHAAPGAAFDITPIMHWLLHQPTLLHIAIISFTLLELIVGVGLMLGFATRILSIGGMGLAIVLMIIFGWMGTTCLDEWTMAATGFAMAAVTFITGGGWYSLDRVFFGNNANQSAKLAWLTSGPLPLSGRQYVRFSTIMAVISIVFTVGFYGYNFGALVTPLGKRVNNVHPSIALSQGTLQGQTVKVNTYMITGPDTQGVYITHVAIDNGSAQVASYSSADLKQASQLKLTNEFAPYSTCKAVDYAVRCQLGSKATWQFQLPKQTVIDTTKPVKLVMTDVEGKQYQINLKD</sequence>
<comment type="caution">
    <text evidence="4">The sequence shown here is derived from an EMBL/GenBank/DDBJ whole genome shotgun (WGS) entry which is preliminary data.</text>
</comment>
<dbReference type="Pfam" id="PF07680">
    <property type="entry name" value="DoxA"/>
    <property type="match status" value="1"/>
</dbReference>
<proteinExistence type="predicted"/>
<evidence type="ECO:0000259" key="3">
    <source>
        <dbReference type="Pfam" id="PF07680"/>
    </source>
</evidence>
<dbReference type="AlphaFoldDB" id="A0A4V2PPR9"/>
<evidence type="ECO:0000313" key="5">
    <source>
        <dbReference type="Proteomes" id="UP000295565"/>
    </source>
</evidence>
<dbReference type="OrthoDB" id="9790967at2"/>
<dbReference type="InterPro" id="IPR011636">
    <property type="entry name" value="DoxA"/>
</dbReference>
<dbReference type="InterPro" id="IPR007301">
    <property type="entry name" value="DoxD"/>
</dbReference>
<keyword evidence="5" id="KW-1185">Reference proteome</keyword>
<keyword evidence="1" id="KW-1133">Transmembrane helix</keyword>
<feature type="transmembrane region" description="Helical" evidence="1">
    <location>
        <begin position="194"/>
        <end position="217"/>
    </location>
</feature>
<feature type="domain" description="Thiosulphate:quinone oxidoreductase small subunit DoxA" evidence="3">
    <location>
        <begin position="229"/>
        <end position="347"/>
    </location>
</feature>
<organism evidence="4 5">
    <name type="scientific">Celerinatantimonas diazotrophica</name>
    <dbReference type="NCBI Taxonomy" id="412034"/>
    <lineage>
        <taxon>Bacteria</taxon>
        <taxon>Pseudomonadati</taxon>
        <taxon>Pseudomonadota</taxon>
        <taxon>Gammaproteobacteria</taxon>
        <taxon>Celerinatantimonadaceae</taxon>
        <taxon>Celerinatantimonas</taxon>
    </lineage>
</organism>
<feature type="transmembrane region" description="Helical" evidence="1">
    <location>
        <begin position="141"/>
        <end position="162"/>
    </location>
</feature>
<feature type="transmembrane region" description="Helical" evidence="1">
    <location>
        <begin position="114"/>
        <end position="134"/>
    </location>
</feature>
<dbReference type="EMBL" id="SMGD01000013">
    <property type="protein sequence ID" value="TCK52071.1"/>
    <property type="molecule type" value="Genomic_DNA"/>
</dbReference>
<evidence type="ECO:0000313" key="4">
    <source>
        <dbReference type="EMBL" id="TCK52071.1"/>
    </source>
</evidence>